<accession>A0A0T7P8Y8</accession>
<name>A0A0T7P8Y8_YEREN</name>
<gene>
    <name evidence="1" type="ORF">ERS137941_03677</name>
</gene>
<evidence type="ECO:0000313" key="1">
    <source>
        <dbReference type="EMBL" id="CFQ73360.1"/>
    </source>
</evidence>
<evidence type="ECO:0000313" key="2">
    <source>
        <dbReference type="Proteomes" id="UP000048841"/>
    </source>
</evidence>
<organism evidence="1 2">
    <name type="scientific">Yersinia enterocolitica</name>
    <dbReference type="NCBI Taxonomy" id="630"/>
    <lineage>
        <taxon>Bacteria</taxon>
        <taxon>Pseudomonadati</taxon>
        <taxon>Pseudomonadota</taxon>
        <taxon>Gammaproteobacteria</taxon>
        <taxon>Enterobacterales</taxon>
        <taxon>Yersiniaceae</taxon>
        <taxon>Yersinia</taxon>
    </lineage>
</organism>
<dbReference type="Proteomes" id="UP000048841">
    <property type="component" value="Unassembled WGS sequence"/>
</dbReference>
<sequence length="123" mass="14061">MMPKSALYSNKLIQQKLQYWQPDISAKNRMMFMLKKAGFIRSSLNDKQVELQAIRFLAMNEISKDIIADELGVAREDLVIVSQQEFNIDMYMRPLSDASSPAAAQKYRCDRGVWSVQSGRLGP</sequence>
<reference evidence="1 2" key="1">
    <citation type="submission" date="2015-03" db="EMBL/GenBank/DDBJ databases">
        <authorList>
            <person name="Murphy D."/>
        </authorList>
    </citation>
    <scope>NUCLEOTIDE SEQUENCE [LARGE SCALE GENOMIC DNA]</scope>
    <source>
        <strain evidence="1 2">IP26249</strain>
    </source>
</reference>
<dbReference type="AlphaFoldDB" id="A0A0T7P8Y8"/>
<proteinExistence type="predicted"/>
<dbReference type="EMBL" id="CGBR01000037">
    <property type="protein sequence ID" value="CFQ73360.1"/>
    <property type="molecule type" value="Genomic_DNA"/>
</dbReference>
<protein>
    <submittedName>
        <fullName evidence="1">Uncharacterized protein</fullName>
    </submittedName>
</protein>